<gene>
    <name evidence="1" type="ORF">METZ01_LOCUS77131</name>
</gene>
<reference evidence="1" key="1">
    <citation type="submission" date="2018-05" db="EMBL/GenBank/DDBJ databases">
        <authorList>
            <person name="Lanie J.A."/>
            <person name="Ng W.-L."/>
            <person name="Kazmierczak K.M."/>
            <person name="Andrzejewski T.M."/>
            <person name="Davidsen T.M."/>
            <person name="Wayne K.J."/>
            <person name="Tettelin H."/>
            <person name="Glass J.I."/>
            <person name="Rusch D."/>
            <person name="Podicherti R."/>
            <person name="Tsui H.-C.T."/>
            <person name="Winkler M.E."/>
        </authorList>
    </citation>
    <scope>NUCLEOTIDE SEQUENCE</scope>
</reference>
<accession>A0A381UA91</accession>
<name>A0A381UA91_9ZZZZ</name>
<sequence length="104" mass="11585">MIKETTILQGMFDDQTHDSVDAFFTAHGLDEWRAKELKLFTDAGFDVTDPTKQMAEMSDDGKRVIITVAYADQAEKDAIEEAGKELIGKGPAGLTQYITEDHLF</sequence>
<protein>
    <submittedName>
        <fullName evidence="1">Uncharacterized protein</fullName>
    </submittedName>
</protein>
<organism evidence="1">
    <name type="scientific">marine metagenome</name>
    <dbReference type="NCBI Taxonomy" id="408172"/>
    <lineage>
        <taxon>unclassified sequences</taxon>
        <taxon>metagenomes</taxon>
        <taxon>ecological metagenomes</taxon>
    </lineage>
</organism>
<proteinExistence type="predicted"/>
<dbReference type="AlphaFoldDB" id="A0A381UA91"/>
<dbReference type="EMBL" id="UINC01005902">
    <property type="protein sequence ID" value="SVA24277.1"/>
    <property type="molecule type" value="Genomic_DNA"/>
</dbReference>
<evidence type="ECO:0000313" key="1">
    <source>
        <dbReference type="EMBL" id="SVA24277.1"/>
    </source>
</evidence>